<evidence type="ECO:0000259" key="3">
    <source>
        <dbReference type="PROSITE" id="PS50927"/>
    </source>
</evidence>
<dbReference type="PROSITE" id="PS50927">
    <property type="entry name" value="BULB_LECTIN"/>
    <property type="match status" value="1"/>
</dbReference>
<dbReference type="SUPFAM" id="SSF51110">
    <property type="entry name" value="alpha-D-mannose-specific plant lectins"/>
    <property type="match status" value="1"/>
</dbReference>
<dbReference type="EMBL" id="JABWDY010043518">
    <property type="protein sequence ID" value="KAF5175846.1"/>
    <property type="molecule type" value="Genomic_DNA"/>
</dbReference>
<keyword evidence="5" id="KW-1185">Reference proteome</keyword>
<dbReference type="Proteomes" id="UP000554482">
    <property type="component" value="Unassembled WGS sequence"/>
</dbReference>
<evidence type="ECO:0000256" key="1">
    <source>
        <dbReference type="ARBA" id="ARBA00022729"/>
    </source>
</evidence>
<gene>
    <name evidence="4" type="ORF">FRX31_034564</name>
</gene>
<evidence type="ECO:0000313" key="4">
    <source>
        <dbReference type="EMBL" id="KAF5175846.1"/>
    </source>
</evidence>
<feature type="chain" id="PRO_5029548699" description="Bulb-type lectin domain-containing protein" evidence="2">
    <location>
        <begin position="23"/>
        <end position="177"/>
    </location>
</feature>
<dbReference type="PANTHER" id="PTHR47976:SF27">
    <property type="entry name" value="RECEPTOR-LIKE SERINE_THREONINE-PROTEIN KINASE"/>
    <property type="match status" value="1"/>
</dbReference>
<comment type="caution">
    <text evidence="4">The sequence shown here is derived from an EMBL/GenBank/DDBJ whole genome shotgun (WGS) entry which is preliminary data.</text>
</comment>
<dbReference type="InterPro" id="IPR036426">
    <property type="entry name" value="Bulb-type_lectin_dom_sf"/>
</dbReference>
<evidence type="ECO:0000256" key="2">
    <source>
        <dbReference type="SAM" id="SignalP"/>
    </source>
</evidence>
<accession>A0A7J6UTE5</accession>
<dbReference type="InterPro" id="IPR001480">
    <property type="entry name" value="Bulb-type_lectin_dom"/>
</dbReference>
<reference evidence="4 5" key="1">
    <citation type="submission" date="2020-06" db="EMBL/GenBank/DDBJ databases">
        <title>Transcriptomic and genomic resources for Thalictrum thalictroides and T. hernandezii: Facilitating candidate gene discovery in an emerging model plant lineage.</title>
        <authorList>
            <person name="Arias T."/>
            <person name="Riano-Pachon D.M."/>
            <person name="Di Stilio V.S."/>
        </authorList>
    </citation>
    <scope>NUCLEOTIDE SEQUENCE [LARGE SCALE GENOMIC DNA]</scope>
    <source>
        <strain evidence="5">cv. WT478/WT964</strain>
        <tissue evidence="4">Leaves</tissue>
    </source>
</reference>
<name>A0A7J6UTE5_THATH</name>
<dbReference type="SMART" id="SM00108">
    <property type="entry name" value="B_lectin"/>
    <property type="match status" value="1"/>
</dbReference>
<evidence type="ECO:0000313" key="5">
    <source>
        <dbReference type="Proteomes" id="UP000554482"/>
    </source>
</evidence>
<feature type="domain" description="Bulb-type lectin" evidence="3">
    <location>
        <begin position="25"/>
        <end position="168"/>
    </location>
</feature>
<dbReference type="OrthoDB" id="1668230at2759"/>
<organism evidence="4 5">
    <name type="scientific">Thalictrum thalictroides</name>
    <name type="common">Rue-anemone</name>
    <name type="synonym">Anemone thalictroides</name>
    <dbReference type="NCBI Taxonomy" id="46969"/>
    <lineage>
        <taxon>Eukaryota</taxon>
        <taxon>Viridiplantae</taxon>
        <taxon>Streptophyta</taxon>
        <taxon>Embryophyta</taxon>
        <taxon>Tracheophyta</taxon>
        <taxon>Spermatophyta</taxon>
        <taxon>Magnoliopsida</taxon>
        <taxon>Ranunculales</taxon>
        <taxon>Ranunculaceae</taxon>
        <taxon>Thalictroideae</taxon>
        <taxon>Thalictrum</taxon>
    </lineage>
</organism>
<dbReference type="Pfam" id="PF01453">
    <property type="entry name" value="B_lectin"/>
    <property type="match status" value="1"/>
</dbReference>
<dbReference type="AlphaFoldDB" id="A0A7J6UTE5"/>
<keyword evidence="1 2" id="KW-0732">Signal</keyword>
<dbReference type="PANTHER" id="PTHR47976">
    <property type="entry name" value="G-TYPE LECTIN S-RECEPTOR-LIKE SERINE/THREONINE-PROTEIN KINASE SD2-5"/>
    <property type="match status" value="1"/>
</dbReference>
<dbReference type="Gene3D" id="2.90.10.10">
    <property type="entry name" value="Bulb-type lectin domain"/>
    <property type="match status" value="1"/>
</dbReference>
<dbReference type="InterPro" id="IPR051343">
    <property type="entry name" value="G-type_lectin_kinases/EP1-like"/>
</dbReference>
<proteinExistence type="predicted"/>
<protein>
    <recommendedName>
        <fullName evidence="3">Bulb-type lectin domain-containing protein</fullName>
    </recommendedName>
</protein>
<feature type="signal peptide" evidence="2">
    <location>
        <begin position="1"/>
        <end position="22"/>
    </location>
</feature>
<sequence>MGLNKLLLLVVISYVVLVKVNAQSPTSSSPNNNITIGSTISTSSTNQTSYWISSSTNFAFGFYPLSTSNGSNNDEHLIGIWLTTTCTKTLVWSLGRNDPSLYGSGSPISFDQDGVLMLQVEDNAAGSKSKTPLLGNMVTSPASYASIQNDGNFVIYNSDSQIIWQSFDYVEKWDVQQ</sequence>